<protein>
    <submittedName>
        <fullName evidence="1">Uncharacterized protein</fullName>
    </submittedName>
</protein>
<sequence length="75" mass="8838">MYCYLKKFEECIIILVKFTRIGDDNWSLSLCVNKRKSEEENDSNKAIHVSHSACDDFHFSLLPIDLRRTLISHYS</sequence>
<evidence type="ECO:0000313" key="2">
    <source>
        <dbReference type="Proteomes" id="UP001367508"/>
    </source>
</evidence>
<comment type="caution">
    <text evidence="1">The sequence shown here is derived from an EMBL/GenBank/DDBJ whole genome shotgun (WGS) entry which is preliminary data.</text>
</comment>
<keyword evidence="2" id="KW-1185">Reference proteome</keyword>
<dbReference type="AlphaFoldDB" id="A0AAN9JVA5"/>
<evidence type="ECO:0000313" key="1">
    <source>
        <dbReference type="EMBL" id="KAK7304858.1"/>
    </source>
</evidence>
<accession>A0AAN9JVA5</accession>
<organism evidence="1 2">
    <name type="scientific">Canavalia gladiata</name>
    <name type="common">Sword bean</name>
    <name type="synonym">Dolichos gladiatus</name>
    <dbReference type="NCBI Taxonomy" id="3824"/>
    <lineage>
        <taxon>Eukaryota</taxon>
        <taxon>Viridiplantae</taxon>
        <taxon>Streptophyta</taxon>
        <taxon>Embryophyta</taxon>
        <taxon>Tracheophyta</taxon>
        <taxon>Spermatophyta</taxon>
        <taxon>Magnoliopsida</taxon>
        <taxon>eudicotyledons</taxon>
        <taxon>Gunneridae</taxon>
        <taxon>Pentapetalae</taxon>
        <taxon>rosids</taxon>
        <taxon>fabids</taxon>
        <taxon>Fabales</taxon>
        <taxon>Fabaceae</taxon>
        <taxon>Papilionoideae</taxon>
        <taxon>50 kb inversion clade</taxon>
        <taxon>NPAAA clade</taxon>
        <taxon>indigoferoid/millettioid clade</taxon>
        <taxon>Phaseoleae</taxon>
        <taxon>Canavalia</taxon>
    </lineage>
</organism>
<dbReference type="Proteomes" id="UP001367508">
    <property type="component" value="Unassembled WGS sequence"/>
</dbReference>
<name>A0AAN9JVA5_CANGL</name>
<proteinExistence type="predicted"/>
<dbReference type="EMBL" id="JAYMYQ010000011">
    <property type="protein sequence ID" value="KAK7304858.1"/>
    <property type="molecule type" value="Genomic_DNA"/>
</dbReference>
<gene>
    <name evidence="1" type="ORF">VNO77_42750</name>
</gene>
<reference evidence="1 2" key="1">
    <citation type="submission" date="2024-01" db="EMBL/GenBank/DDBJ databases">
        <title>The genomes of 5 underutilized Papilionoideae crops provide insights into root nodulation and disease resistanc.</title>
        <authorList>
            <person name="Jiang F."/>
        </authorList>
    </citation>
    <scope>NUCLEOTIDE SEQUENCE [LARGE SCALE GENOMIC DNA]</scope>
    <source>
        <strain evidence="1">LVBAO_FW01</strain>
        <tissue evidence="1">Leaves</tissue>
    </source>
</reference>